<dbReference type="EMBL" id="JBHLUD010000011">
    <property type="protein sequence ID" value="MFC0546216.1"/>
    <property type="molecule type" value="Genomic_DNA"/>
</dbReference>
<reference evidence="1 2" key="1">
    <citation type="submission" date="2024-09" db="EMBL/GenBank/DDBJ databases">
        <authorList>
            <person name="Sun Q."/>
            <person name="Mori K."/>
        </authorList>
    </citation>
    <scope>NUCLEOTIDE SEQUENCE [LARGE SCALE GENOMIC DNA]</scope>
    <source>
        <strain evidence="1 2">TBRC 1432</strain>
    </source>
</reference>
<proteinExistence type="predicted"/>
<dbReference type="RefSeq" id="WP_273943228.1">
    <property type="nucleotide sequence ID" value="NZ_CP097263.1"/>
</dbReference>
<evidence type="ECO:0000313" key="1">
    <source>
        <dbReference type="EMBL" id="MFC0546216.1"/>
    </source>
</evidence>
<keyword evidence="2" id="KW-1185">Reference proteome</keyword>
<evidence type="ECO:0000313" key="2">
    <source>
        <dbReference type="Proteomes" id="UP001589810"/>
    </source>
</evidence>
<accession>A0ABV6N0X2</accession>
<protein>
    <submittedName>
        <fullName evidence="1">Uncharacterized protein</fullName>
    </submittedName>
</protein>
<sequence>MQATPALKPLLMNAEPLAEILRDNPERWAVLAAELAAAYPQGAKEDKVYTLGTVYYAFKKDRLIVPYQKGVNEGLVTKVVNFLEVFMTANG</sequence>
<comment type="caution">
    <text evidence="1">The sequence shown here is derived from an EMBL/GenBank/DDBJ whole genome shotgun (WGS) entry which is preliminary data.</text>
</comment>
<name>A0ABV6N0X2_9PSEU</name>
<organism evidence="1 2">
    <name type="scientific">Kutzneria chonburiensis</name>
    <dbReference type="NCBI Taxonomy" id="1483604"/>
    <lineage>
        <taxon>Bacteria</taxon>
        <taxon>Bacillati</taxon>
        <taxon>Actinomycetota</taxon>
        <taxon>Actinomycetes</taxon>
        <taxon>Pseudonocardiales</taxon>
        <taxon>Pseudonocardiaceae</taxon>
        <taxon>Kutzneria</taxon>
    </lineage>
</organism>
<dbReference type="Proteomes" id="UP001589810">
    <property type="component" value="Unassembled WGS sequence"/>
</dbReference>
<gene>
    <name evidence="1" type="ORF">ACFFH7_32200</name>
</gene>